<dbReference type="AlphaFoldDB" id="A0A4Y2EZ90"/>
<accession>A0A4Y2EZ90</accession>
<gene>
    <name evidence="2" type="ORF">AVEN_22244_1</name>
</gene>
<feature type="non-terminal residue" evidence="2">
    <location>
        <position position="50"/>
    </location>
</feature>
<evidence type="ECO:0000313" key="3">
    <source>
        <dbReference type="Proteomes" id="UP000499080"/>
    </source>
</evidence>
<keyword evidence="1" id="KW-0732">Signal</keyword>
<dbReference type="EMBL" id="BGPR01171822">
    <property type="protein sequence ID" value="GBM33548.1"/>
    <property type="molecule type" value="Genomic_DNA"/>
</dbReference>
<evidence type="ECO:0000313" key="2">
    <source>
        <dbReference type="EMBL" id="GBM33548.1"/>
    </source>
</evidence>
<protein>
    <submittedName>
        <fullName evidence="2">Uncharacterized protein</fullName>
    </submittedName>
</protein>
<feature type="chain" id="PRO_5021219242" evidence="1">
    <location>
        <begin position="21"/>
        <end position="50"/>
    </location>
</feature>
<sequence length="50" mass="5897">MARRYAVLNLLLWMIPNASIEITTVQKKAMCFLCFHESKSIVTVPRRFRL</sequence>
<comment type="caution">
    <text evidence="2">The sequence shown here is derived from an EMBL/GenBank/DDBJ whole genome shotgun (WGS) entry which is preliminary data.</text>
</comment>
<feature type="signal peptide" evidence="1">
    <location>
        <begin position="1"/>
        <end position="20"/>
    </location>
</feature>
<proteinExistence type="predicted"/>
<dbReference type="Proteomes" id="UP000499080">
    <property type="component" value="Unassembled WGS sequence"/>
</dbReference>
<reference evidence="2 3" key="1">
    <citation type="journal article" date="2019" name="Sci. Rep.">
        <title>Orb-weaving spider Araneus ventricosus genome elucidates the spidroin gene catalogue.</title>
        <authorList>
            <person name="Kono N."/>
            <person name="Nakamura H."/>
            <person name="Ohtoshi R."/>
            <person name="Moran D.A.P."/>
            <person name="Shinohara A."/>
            <person name="Yoshida Y."/>
            <person name="Fujiwara M."/>
            <person name="Mori M."/>
            <person name="Tomita M."/>
            <person name="Arakawa K."/>
        </authorList>
    </citation>
    <scope>NUCLEOTIDE SEQUENCE [LARGE SCALE GENOMIC DNA]</scope>
</reference>
<organism evidence="2 3">
    <name type="scientific">Araneus ventricosus</name>
    <name type="common">Orbweaver spider</name>
    <name type="synonym">Epeira ventricosa</name>
    <dbReference type="NCBI Taxonomy" id="182803"/>
    <lineage>
        <taxon>Eukaryota</taxon>
        <taxon>Metazoa</taxon>
        <taxon>Ecdysozoa</taxon>
        <taxon>Arthropoda</taxon>
        <taxon>Chelicerata</taxon>
        <taxon>Arachnida</taxon>
        <taxon>Araneae</taxon>
        <taxon>Araneomorphae</taxon>
        <taxon>Entelegynae</taxon>
        <taxon>Araneoidea</taxon>
        <taxon>Araneidae</taxon>
        <taxon>Araneus</taxon>
    </lineage>
</organism>
<evidence type="ECO:0000256" key="1">
    <source>
        <dbReference type="SAM" id="SignalP"/>
    </source>
</evidence>
<keyword evidence="3" id="KW-1185">Reference proteome</keyword>
<name>A0A4Y2EZ90_ARAVE</name>